<keyword evidence="2" id="KW-1185">Reference proteome</keyword>
<dbReference type="RefSeq" id="WP_379873418.1">
    <property type="nucleotide sequence ID" value="NZ_JBHTBH010000014.1"/>
</dbReference>
<reference evidence="2" key="1">
    <citation type="journal article" date="2019" name="Int. J. Syst. Evol. Microbiol.">
        <title>The Global Catalogue of Microorganisms (GCM) 10K type strain sequencing project: providing services to taxonomists for standard genome sequencing and annotation.</title>
        <authorList>
            <consortium name="The Broad Institute Genomics Platform"/>
            <consortium name="The Broad Institute Genome Sequencing Center for Infectious Disease"/>
            <person name="Wu L."/>
            <person name="Ma J."/>
        </authorList>
    </citation>
    <scope>NUCLEOTIDE SEQUENCE [LARGE SCALE GENOMIC DNA]</scope>
    <source>
        <strain evidence="2">CGMCC 4.7382</strain>
    </source>
</reference>
<accession>A0ABW2KN25</accession>
<sequence>MTIIHTPPTASRSVIPAGPAEYDVHIVGIDGLPRLDLYSGSTPVSSITISDGDPQDMLATAEALLAGVQEMRDHLQHLVDLAGGAR</sequence>
<evidence type="ECO:0000313" key="1">
    <source>
        <dbReference type="EMBL" id="MFC7330770.1"/>
    </source>
</evidence>
<gene>
    <name evidence="1" type="ORF">ACFQRF_23845</name>
</gene>
<name>A0ABW2KN25_9ACTN</name>
<protein>
    <submittedName>
        <fullName evidence="1">Uncharacterized protein</fullName>
    </submittedName>
</protein>
<dbReference type="Proteomes" id="UP001596540">
    <property type="component" value="Unassembled WGS sequence"/>
</dbReference>
<organism evidence="1 2">
    <name type="scientific">Marinactinospora rubrisoli</name>
    <dbReference type="NCBI Taxonomy" id="2715399"/>
    <lineage>
        <taxon>Bacteria</taxon>
        <taxon>Bacillati</taxon>
        <taxon>Actinomycetota</taxon>
        <taxon>Actinomycetes</taxon>
        <taxon>Streptosporangiales</taxon>
        <taxon>Nocardiopsidaceae</taxon>
        <taxon>Marinactinospora</taxon>
    </lineage>
</organism>
<dbReference type="EMBL" id="JBHTBH010000014">
    <property type="protein sequence ID" value="MFC7330770.1"/>
    <property type="molecule type" value="Genomic_DNA"/>
</dbReference>
<comment type="caution">
    <text evidence="1">The sequence shown here is derived from an EMBL/GenBank/DDBJ whole genome shotgun (WGS) entry which is preliminary data.</text>
</comment>
<evidence type="ECO:0000313" key="2">
    <source>
        <dbReference type="Proteomes" id="UP001596540"/>
    </source>
</evidence>
<proteinExistence type="predicted"/>